<evidence type="ECO:0000256" key="1">
    <source>
        <dbReference type="SAM" id="MobiDB-lite"/>
    </source>
</evidence>
<name>A0A2M4D4N0_ANODA</name>
<sequence length="166" mass="17302">MIRLSHSLSFSASACIFFLLVSMCCSTFLISSSNIVVRSVSCFIRSSSTLSRIVARLDFFPLLPFPVGPLPCSIAFVATEGEPGDDDPSTGSSILYTISSNVVSGSCSSPSAACRRPASRSSSSSSKDGSVLFTRTAATILVPSILGFSDREARLGTAAPGGDRTK</sequence>
<dbReference type="AlphaFoldDB" id="A0A2M4D4N0"/>
<protein>
    <submittedName>
        <fullName evidence="2">Uncharacterized protein</fullName>
    </submittedName>
</protein>
<dbReference type="EMBL" id="GGFL01008321">
    <property type="protein sequence ID" value="MBW72499.1"/>
    <property type="molecule type" value="Transcribed_RNA"/>
</dbReference>
<reference evidence="2" key="1">
    <citation type="submission" date="2018-01" db="EMBL/GenBank/DDBJ databases">
        <title>An insight into the sialome of Amazonian anophelines.</title>
        <authorList>
            <person name="Ribeiro J.M."/>
            <person name="Scarpassa V."/>
            <person name="Calvo E."/>
        </authorList>
    </citation>
    <scope>NUCLEOTIDE SEQUENCE</scope>
</reference>
<feature type="compositionally biased region" description="Low complexity" evidence="1">
    <location>
        <begin position="102"/>
        <end position="126"/>
    </location>
</feature>
<proteinExistence type="predicted"/>
<organism evidence="2">
    <name type="scientific">Anopheles darlingi</name>
    <name type="common">Mosquito</name>
    <dbReference type="NCBI Taxonomy" id="43151"/>
    <lineage>
        <taxon>Eukaryota</taxon>
        <taxon>Metazoa</taxon>
        <taxon>Ecdysozoa</taxon>
        <taxon>Arthropoda</taxon>
        <taxon>Hexapoda</taxon>
        <taxon>Insecta</taxon>
        <taxon>Pterygota</taxon>
        <taxon>Neoptera</taxon>
        <taxon>Endopterygota</taxon>
        <taxon>Diptera</taxon>
        <taxon>Nematocera</taxon>
        <taxon>Culicoidea</taxon>
        <taxon>Culicidae</taxon>
        <taxon>Anophelinae</taxon>
        <taxon>Anopheles</taxon>
    </lineage>
</organism>
<evidence type="ECO:0000313" key="2">
    <source>
        <dbReference type="EMBL" id="MBW72499.1"/>
    </source>
</evidence>
<feature type="region of interest" description="Disordered" evidence="1">
    <location>
        <begin position="102"/>
        <end position="129"/>
    </location>
</feature>
<dbReference type="PROSITE" id="PS51257">
    <property type="entry name" value="PROKAR_LIPOPROTEIN"/>
    <property type="match status" value="1"/>
</dbReference>
<accession>A0A2M4D4N0</accession>